<organism evidence="1">
    <name type="scientific">marine metagenome</name>
    <dbReference type="NCBI Taxonomy" id="408172"/>
    <lineage>
        <taxon>unclassified sequences</taxon>
        <taxon>metagenomes</taxon>
        <taxon>ecological metagenomes</taxon>
    </lineage>
</organism>
<sequence length="25" mass="2655">VGTPSWCAENVLKLGPFQSHTRGIG</sequence>
<feature type="non-terminal residue" evidence="1">
    <location>
        <position position="1"/>
    </location>
</feature>
<name>A0A382UKR5_9ZZZZ</name>
<accession>A0A382UKR5</accession>
<feature type="non-terminal residue" evidence="1">
    <location>
        <position position="25"/>
    </location>
</feature>
<dbReference type="EMBL" id="UINC01144645">
    <property type="protein sequence ID" value="SVD34288.1"/>
    <property type="molecule type" value="Genomic_DNA"/>
</dbReference>
<dbReference type="AlphaFoldDB" id="A0A382UKR5"/>
<protein>
    <submittedName>
        <fullName evidence="1">Uncharacterized protein</fullName>
    </submittedName>
</protein>
<gene>
    <name evidence="1" type="ORF">METZ01_LOCUS387142</name>
</gene>
<reference evidence="1" key="1">
    <citation type="submission" date="2018-05" db="EMBL/GenBank/DDBJ databases">
        <authorList>
            <person name="Lanie J.A."/>
            <person name="Ng W.-L."/>
            <person name="Kazmierczak K.M."/>
            <person name="Andrzejewski T.M."/>
            <person name="Davidsen T.M."/>
            <person name="Wayne K.J."/>
            <person name="Tettelin H."/>
            <person name="Glass J.I."/>
            <person name="Rusch D."/>
            <person name="Podicherti R."/>
            <person name="Tsui H.-C.T."/>
            <person name="Winkler M.E."/>
        </authorList>
    </citation>
    <scope>NUCLEOTIDE SEQUENCE</scope>
</reference>
<proteinExistence type="predicted"/>
<evidence type="ECO:0000313" key="1">
    <source>
        <dbReference type="EMBL" id="SVD34288.1"/>
    </source>
</evidence>